<feature type="compositionally biased region" description="Basic and acidic residues" evidence="1">
    <location>
        <begin position="73"/>
        <end position="83"/>
    </location>
</feature>
<feature type="compositionally biased region" description="Basic and acidic residues" evidence="1">
    <location>
        <begin position="94"/>
        <end position="104"/>
    </location>
</feature>
<evidence type="ECO:0000313" key="2">
    <source>
        <dbReference type="EMBL" id="CAK9037887.1"/>
    </source>
</evidence>
<proteinExistence type="predicted"/>
<evidence type="ECO:0000313" key="3">
    <source>
        <dbReference type="Proteomes" id="UP001642484"/>
    </source>
</evidence>
<accession>A0ABP0LFE7</accession>
<feature type="region of interest" description="Disordered" evidence="1">
    <location>
        <begin position="69"/>
        <end position="114"/>
    </location>
</feature>
<sequence>MIRTCALSAVRDQAPHRSLITQTVKKSTKSYGCALRNIGKAAGFVAIGCLRRVRPCVLRRSMEHCTMKAISRSKSDSNSKLSEEVQDWTHWQRPKPDPKHEIPKNARGPSGFSG</sequence>
<reference evidence="2 3" key="1">
    <citation type="submission" date="2024-02" db="EMBL/GenBank/DDBJ databases">
        <authorList>
            <person name="Chen Y."/>
            <person name="Shah S."/>
            <person name="Dougan E. K."/>
            <person name="Thang M."/>
            <person name="Chan C."/>
        </authorList>
    </citation>
    <scope>NUCLEOTIDE SEQUENCE [LARGE SCALE GENOMIC DNA]</scope>
</reference>
<protein>
    <submittedName>
        <fullName evidence="2">Uncharacterized protein</fullName>
    </submittedName>
</protein>
<dbReference type="EMBL" id="CAXAMN010012314">
    <property type="protein sequence ID" value="CAK9037887.1"/>
    <property type="molecule type" value="Genomic_DNA"/>
</dbReference>
<keyword evidence="3" id="KW-1185">Reference proteome</keyword>
<dbReference type="Proteomes" id="UP001642484">
    <property type="component" value="Unassembled WGS sequence"/>
</dbReference>
<name>A0ABP0LFE7_9DINO</name>
<evidence type="ECO:0000256" key="1">
    <source>
        <dbReference type="SAM" id="MobiDB-lite"/>
    </source>
</evidence>
<organism evidence="2 3">
    <name type="scientific">Durusdinium trenchii</name>
    <dbReference type="NCBI Taxonomy" id="1381693"/>
    <lineage>
        <taxon>Eukaryota</taxon>
        <taxon>Sar</taxon>
        <taxon>Alveolata</taxon>
        <taxon>Dinophyceae</taxon>
        <taxon>Suessiales</taxon>
        <taxon>Symbiodiniaceae</taxon>
        <taxon>Durusdinium</taxon>
    </lineage>
</organism>
<comment type="caution">
    <text evidence="2">The sequence shown here is derived from an EMBL/GenBank/DDBJ whole genome shotgun (WGS) entry which is preliminary data.</text>
</comment>
<gene>
    <name evidence="2" type="ORF">CCMP2556_LOCUS20842</name>
</gene>